<dbReference type="EMBL" id="LQOF01000450">
    <property type="protein sequence ID" value="KXT63680.1"/>
    <property type="molecule type" value="Genomic_DNA"/>
</dbReference>
<feature type="domain" description="Peptidase S9 prolyl oligopeptidase catalytic" evidence="2">
    <location>
        <begin position="144"/>
        <end position="223"/>
    </location>
</feature>
<dbReference type="Gene3D" id="3.40.50.1820">
    <property type="entry name" value="alpha/beta hydrolase"/>
    <property type="match status" value="1"/>
</dbReference>
<evidence type="ECO:0000313" key="3">
    <source>
        <dbReference type="EMBL" id="KXT63680.1"/>
    </source>
</evidence>
<gene>
    <name evidence="3" type="ORF">SGADD02_02163</name>
    <name evidence="4" type="ORF">SGADD03_01897</name>
</gene>
<dbReference type="AlphaFoldDB" id="A0A139QP65"/>
<dbReference type="Proteomes" id="UP000070198">
    <property type="component" value="Unassembled WGS sequence"/>
</dbReference>
<dbReference type="GO" id="GO:0006508">
    <property type="term" value="P:proteolysis"/>
    <property type="evidence" value="ECO:0007669"/>
    <property type="project" value="InterPro"/>
</dbReference>
<dbReference type="RefSeq" id="WP_061459265.1">
    <property type="nucleotide sequence ID" value="NZ_CP191581.1"/>
</dbReference>
<evidence type="ECO:0000256" key="1">
    <source>
        <dbReference type="ARBA" id="ARBA00022729"/>
    </source>
</evidence>
<dbReference type="PANTHER" id="PTHR43037">
    <property type="entry name" value="UNNAMED PRODUCT-RELATED"/>
    <property type="match status" value="1"/>
</dbReference>
<dbReference type="InterPro" id="IPR050955">
    <property type="entry name" value="Plant_Biomass_Hydrol_Est"/>
</dbReference>
<keyword evidence="1" id="KW-0732">Signal</keyword>
<dbReference type="PANTHER" id="PTHR43037:SF1">
    <property type="entry name" value="BLL1128 PROTEIN"/>
    <property type="match status" value="1"/>
</dbReference>
<name>A0A139QP65_9STRE</name>
<dbReference type="EMBL" id="LQXV01000390">
    <property type="protein sequence ID" value="KXU04315.1"/>
    <property type="molecule type" value="Genomic_DNA"/>
</dbReference>
<evidence type="ECO:0000313" key="5">
    <source>
        <dbReference type="Proteomes" id="UP000070198"/>
    </source>
</evidence>
<protein>
    <submittedName>
        <fullName evidence="4">Signal peptide containing protein</fullName>
    </submittedName>
</protein>
<dbReference type="GO" id="GO:0008236">
    <property type="term" value="F:serine-type peptidase activity"/>
    <property type="evidence" value="ECO:0007669"/>
    <property type="project" value="InterPro"/>
</dbReference>
<accession>A0A139QP65</accession>
<dbReference type="Proteomes" id="UP000071927">
    <property type="component" value="Unassembled WGS sequence"/>
</dbReference>
<dbReference type="PATRIC" id="fig|315405.11.peg.2527"/>
<comment type="caution">
    <text evidence="4">The sequence shown here is derived from an EMBL/GenBank/DDBJ whole genome shotgun (WGS) entry which is preliminary data.</text>
</comment>
<organism evidence="4 6">
    <name type="scientific">Streptococcus gallolyticus</name>
    <dbReference type="NCBI Taxonomy" id="315405"/>
    <lineage>
        <taxon>Bacteria</taxon>
        <taxon>Bacillati</taxon>
        <taxon>Bacillota</taxon>
        <taxon>Bacilli</taxon>
        <taxon>Lactobacillales</taxon>
        <taxon>Streptococcaceae</taxon>
        <taxon>Streptococcus</taxon>
    </lineage>
</organism>
<evidence type="ECO:0000313" key="6">
    <source>
        <dbReference type="Proteomes" id="UP000071927"/>
    </source>
</evidence>
<reference evidence="5 6" key="1">
    <citation type="submission" date="2016-01" db="EMBL/GenBank/DDBJ databases">
        <title>Highly variable Streptococcus oralis are common among viridans streptococci isolated from primates.</title>
        <authorList>
            <person name="Denapaite D."/>
            <person name="Rieger M."/>
            <person name="Koendgen S."/>
            <person name="Brueckner R."/>
            <person name="Ochigava I."/>
            <person name="Kappeler P."/>
            <person name="Maetz-Rensing K."/>
            <person name="Leendertz F."/>
            <person name="Hakenbeck R."/>
        </authorList>
    </citation>
    <scope>NUCLEOTIDE SEQUENCE [LARGE SCALE GENOMIC DNA]</scope>
    <source>
        <strain evidence="3 5">DD02</strain>
        <strain evidence="4 6">DD03</strain>
    </source>
</reference>
<proteinExistence type="predicted"/>
<dbReference type="InterPro" id="IPR001375">
    <property type="entry name" value="Peptidase_S9_cat"/>
</dbReference>
<dbReference type="SUPFAM" id="SSF53474">
    <property type="entry name" value="alpha/beta-Hydrolases"/>
    <property type="match status" value="1"/>
</dbReference>
<dbReference type="Pfam" id="PF00326">
    <property type="entry name" value="Peptidase_S9"/>
    <property type="match status" value="1"/>
</dbReference>
<sequence>MTKKVKKKMALWKKIILGVLIALLVALIATWSTFSYYIGVLLAAHSSSVQSLKSEVADKFTTGTYTDSETGLTINYNLYVPEDMTSDETVPMVVFIADSSSAGDYETTAPLYQGFGGMIWASDSEQAKHKSAVLVPQYPEIILDDHDGYTMTDYVEATARMIESVAGENQVDTNRIYGTGQSMGAMTTMYLQATHPDLYAATILVDGQWDISTLSGLQDATFTYFAAGGDTRAVTGQTEVKDMLSEAGISYGELTDVDAQADSSELNTLANDMYSDNYKQNFITYTKGSVLPWYVPTGAEEHLLSFNYGYTIEAVRDWLFEQSK</sequence>
<evidence type="ECO:0000313" key="4">
    <source>
        <dbReference type="EMBL" id="KXU04315.1"/>
    </source>
</evidence>
<dbReference type="InterPro" id="IPR029058">
    <property type="entry name" value="AB_hydrolase_fold"/>
</dbReference>
<evidence type="ECO:0000259" key="2">
    <source>
        <dbReference type="Pfam" id="PF00326"/>
    </source>
</evidence>